<evidence type="ECO:0000256" key="9">
    <source>
        <dbReference type="ARBA" id="ARBA00023002"/>
    </source>
</evidence>
<comment type="cofactor">
    <cofactor evidence="1 13">
        <name>heme</name>
        <dbReference type="ChEBI" id="CHEBI:30413"/>
    </cofactor>
</comment>
<dbReference type="GO" id="GO:0004497">
    <property type="term" value="F:monooxygenase activity"/>
    <property type="evidence" value="ECO:0007669"/>
    <property type="project" value="UniProtKB-KW"/>
</dbReference>
<dbReference type="GO" id="GO:0005506">
    <property type="term" value="F:iron ion binding"/>
    <property type="evidence" value="ECO:0007669"/>
    <property type="project" value="InterPro"/>
</dbReference>
<dbReference type="GO" id="GO:0016705">
    <property type="term" value="F:oxidoreductase activity, acting on paired donors, with incorporation or reduction of molecular oxygen"/>
    <property type="evidence" value="ECO:0007669"/>
    <property type="project" value="InterPro"/>
</dbReference>
<keyword evidence="8" id="KW-0492">Microsome</keyword>
<dbReference type="PANTHER" id="PTHR24292:SF93">
    <property type="entry name" value="CYTOCHROME P450 310A1-RELATED"/>
    <property type="match status" value="1"/>
</dbReference>
<evidence type="ECO:0000256" key="2">
    <source>
        <dbReference type="ARBA" id="ARBA00004174"/>
    </source>
</evidence>
<dbReference type="PRINTS" id="PR00463">
    <property type="entry name" value="EP450I"/>
</dbReference>
<gene>
    <name evidence="17" type="primary">LOC108044098</name>
    <name evidence="15" type="synonym">108044098</name>
</gene>
<protein>
    <submittedName>
        <fullName evidence="17">Probable cytochrome P450 6d5</fullName>
    </submittedName>
</protein>
<dbReference type="GO" id="GO:0005789">
    <property type="term" value="C:endoplasmic reticulum membrane"/>
    <property type="evidence" value="ECO:0007669"/>
    <property type="project" value="UniProtKB-SubCell"/>
</dbReference>
<dbReference type="Gene3D" id="1.10.630.10">
    <property type="entry name" value="Cytochrome P450"/>
    <property type="match status" value="1"/>
</dbReference>
<dbReference type="Pfam" id="PF00067">
    <property type="entry name" value="p450"/>
    <property type="match status" value="1"/>
</dbReference>
<comment type="similarity">
    <text evidence="4 14">Belongs to the cytochrome P450 family.</text>
</comment>
<feature type="binding site" description="axial binding residue" evidence="13">
    <location>
        <position position="453"/>
    </location>
    <ligand>
        <name>heme</name>
        <dbReference type="ChEBI" id="CHEBI:30413"/>
    </ligand>
    <ligandPart>
        <name>Fe</name>
        <dbReference type="ChEBI" id="CHEBI:18248"/>
    </ligandPart>
</feature>
<keyword evidence="6 13" id="KW-0479">Metal-binding</keyword>
<evidence type="ECO:0000256" key="7">
    <source>
        <dbReference type="ARBA" id="ARBA00022824"/>
    </source>
</evidence>
<dbReference type="InterPro" id="IPR001128">
    <property type="entry name" value="Cyt_P450"/>
</dbReference>
<evidence type="ECO:0000313" key="16">
    <source>
        <dbReference type="Proteomes" id="UP001652680"/>
    </source>
</evidence>
<dbReference type="EnsemblMetazoa" id="XM_017122971.2">
    <property type="protein sequence ID" value="XP_016978460.1"/>
    <property type="gene ID" value="LOC108044098"/>
</dbReference>
<reference evidence="17" key="2">
    <citation type="submission" date="2025-04" db="UniProtKB">
        <authorList>
            <consortium name="RefSeq"/>
        </authorList>
    </citation>
    <scope>IDENTIFICATION</scope>
</reference>
<dbReference type="InterPro" id="IPR002401">
    <property type="entry name" value="Cyt_P450_E_grp-I"/>
</dbReference>
<proteinExistence type="inferred from homology"/>
<keyword evidence="10 13" id="KW-0408">Iron</keyword>
<dbReference type="SUPFAM" id="SSF48264">
    <property type="entry name" value="Cytochrome P450"/>
    <property type="match status" value="1"/>
</dbReference>
<reference evidence="16" key="1">
    <citation type="journal article" date="2021" name="Elife">
        <title>Highly contiguous assemblies of 101 drosophilid genomes.</title>
        <authorList>
            <person name="Kim B.Y."/>
            <person name="Wang J.R."/>
            <person name="Miller D.E."/>
            <person name="Barmina O."/>
            <person name="Delaney E."/>
            <person name="Thompson A."/>
            <person name="Comeault A.A."/>
            <person name="Peede D."/>
            <person name="D'Agostino E.R."/>
            <person name="Pelaez J."/>
            <person name="Aguilar J.M."/>
            <person name="Haji D."/>
            <person name="Matsunaga T."/>
            <person name="Armstrong E.E."/>
            <person name="Zych M."/>
            <person name="Ogawa Y."/>
            <person name="Stamenkovic-Radak M."/>
            <person name="Jelic M."/>
            <person name="Veselinovic M.S."/>
            <person name="Tanaskovic M."/>
            <person name="Eric P."/>
            <person name="Gao J.J."/>
            <person name="Katoh T.K."/>
            <person name="Toda M.J."/>
            <person name="Watabe H."/>
            <person name="Watada M."/>
            <person name="Davis J.S."/>
            <person name="Moyle L.C."/>
            <person name="Manoli G."/>
            <person name="Bertolini E."/>
            <person name="Kostal V."/>
            <person name="Hawley R.S."/>
            <person name="Takahashi A."/>
            <person name="Jones C.D."/>
            <person name="Price D.K."/>
            <person name="Whiteman N."/>
            <person name="Kopp A."/>
            <person name="Matute D.R."/>
            <person name="Petrov D.A."/>
        </authorList>
    </citation>
    <scope>NUCLEOTIDE SEQUENCE [LARGE SCALE GENOMIC DNA]</scope>
</reference>
<dbReference type="PANTHER" id="PTHR24292">
    <property type="entry name" value="CYTOCHROME P450"/>
    <property type="match status" value="1"/>
</dbReference>
<reference evidence="15" key="3">
    <citation type="submission" date="2025-05" db="UniProtKB">
        <authorList>
            <consortium name="EnsemblMetazoa"/>
        </authorList>
    </citation>
    <scope>IDENTIFICATION</scope>
</reference>
<evidence type="ECO:0000256" key="11">
    <source>
        <dbReference type="ARBA" id="ARBA00023033"/>
    </source>
</evidence>
<evidence type="ECO:0000256" key="1">
    <source>
        <dbReference type="ARBA" id="ARBA00001971"/>
    </source>
</evidence>
<dbReference type="InterPro" id="IPR017972">
    <property type="entry name" value="Cyt_P450_CS"/>
</dbReference>
<accession>A0A6P4EJS6</accession>
<evidence type="ECO:0000256" key="4">
    <source>
        <dbReference type="ARBA" id="ARBA00010617"/>
    </source>
</evidence>
<keyword evidence="5 13" id="KW-0349">Heme</keyword>
<sequence length="508" mass="56988">MIGIVLLIGAITLLYVYLKWTFSYWDRKGFPSIGRSIPFGALEAVTKGKRSFGLAIHDLYKTTKEPVVGLYLTVRPALLIRDAQLAHDVLVKDFASFHDRGVYVDEKNDPMSASLFAMEGASWKALRTKLTPSFTSGKLKAMFETSNSVGDKLIASIRAQVPQTGIKELDIKSLASTYAIDIIGSTIFGLDVDSFADPNNEFLTISKKINQNTIEDIVRGASLFLFPGLEKFFVKIGWKQESVERMRELSNRTVDLREKNNIVRKDLLQLLLQLRNQGKISTDDSVWTAESTKNGVKSMSKDLIAGQLFLFYAAGFETTASTISFTLYELTQNPELMEKAKEDVRRAIEKNGGKLNYDAVADMKYLEACILETTRKYPALPLLNRICTQDYPVPDSKLVIQKGTQIIISLLGLHLDEENFPDPLSYQPERYLEDGKNYNQAAYLSFGEGPRMCIGARMGKVNVKIAIAKVLSNFDLEIRKEKREIEFGIHGVSLMPKDGVPIQFSLKK</sequence>
<organism evidence="17">
    <name type="scientific">Drosophila rhopaloa</name>
    <name type="common">Fruit fly</name>
    <dbReference type="NCBI Taxonomy" id="1041015"/>
    <lineage>
        <taxon>Eukaryota</taxon>
        <taxon>Metazoa</taxon>
        <taxon>Ecdysozoa</taxon>
        <taxon>Arthropoda</taxon>
        <taxon>Hexapoda</taxon>
        <taxon>Insecta</taxon>
        <taxon>Pterygota</taxon>
        <taxon>Neoptera</taxon>
        <taxon>Endopterygota</taxon>
        <taxon>Diptera</taxon>
        <taxon>Brachycera</taxon>
        <taxon>Muscomorpha</taxon>
        <taxon>Ephydroidea</taxon>
        <taxon>Drosophilidae</taxon>
        <taxon>Drosophila</taxon>
        <taxon>Sophophora</taxon>
    </lineage>
</organism>
<comment type="subcellular location">
    <subcellularLocation>
        <location evidence="3">Endoplasmic reticulum membrane</location>
        <topology evidence="3">Peripheral membrane protein</topology>
    </subcellularLocation>
    <subcellularLocation>
        <location evidence="2">Microsome membrane</location>
        <topology evidence="2">Peripheral membrane protein</topology>
    </subcellularLocation>
</comment>
<keyword evidence="16" id="KW-1185">Reference proteome</keyword>
<dbReference type="GeneID" id="108044098"/>
<dbReference type="CDD" id="cd11056">
    <property type="entry name" value="CYP6-like"/>
    <property type="match status" value="1"/>
</dbReference>
<keyword evidence="7" id="KW-0256">Endoplasmic reticulum</keyword>
<dbReference type="InterPro" id="IPR036396">
    <property type="entry name" value="Cyt_P450_sf"/>
</dbReference>
<keyword evidence="9 14" id="KW-0560">Oxidoreductase</keyword>
<dbReference type="Proteomes" id="UP001652680">
    <property type="component" value="Unassembled WGS sequence"/>
</dbReference>
<dbReference type="PROSITE" id="PS00086">
    <property type="entry name" value="CYTOCHROME_P450"/>
    <property type="match status" value="1"/>
</dbReference>
<evidence type="ECO:0000256" key="13">
    <source>
        <dbReference type="PIRSR" id="PIRSR602401-1"/>
    </source>
</evidence>
<dbReference type="PRINTS" id="PR00385">
    <property type="entry name" value="P450"/>
</dbReference>
<dbReference type="InterPro" id="IPR050476">
    <property type="entry name" value="Insect_CytP450_Detox"/>
</dbReference>
<evidence type="ECO:0000256" key="12">
    <source>
        <dbReference type="ARBA" id="ARBA00023136"/>
    </source>
</evidence>
<evidence type="ECO:0000256" key="8">
    <source>
        <dbReference type="ARBA" id="ARBA00022848"/>
    </source>
</evidence>
<evidence type="ECO:0000256" key="3">
    <source>
        <dbReference type="ARBA" id="ARBA00004406"/>
    </source>
</evidence>
<dbReference type="RefSeq" id="XP_016978460.1">
    <property type="nucleotide sequence ID" value="XM_017122971.1"/>
</dbReference>
<evidence type="ECO:0000256" key="14">
    <source>
        <dbReference type="RuleBase" id="RU000461"/>
    </source>
</evidence>
<evidence type="ECO:0000313" key="17">
    <source>
        <dbReference type="RefSeq" id="XP_016978460.1"/>
    </source>
</evidence>
<evidence type="ECO:0000256" key="6">
    <source>
        <dbReference type="ARBA" id="ARBA00022723"/>
    </source>
</evidence>
<evidence type="ECO:0000313" key="15">
    <source>
        <dbReference type="EnsemblMetazoa" id="XP_016978460.1"/>
    </source>
</evidence>
<name>A0A6P4EJS6_DRORH</name>
<evidence type="ECO:0000256" key="5">
    <source>
        <dbReference type="ARBA" id="ARBA00022617"/>
    </source>
</evidence>
<dbReference type="FunFam" id="1.10.630.10:FF:000042">
    <property type="entry name" value="Cytochrome P450"/>
    <property type="match status" value="1"/>
</dbReference>
<dbReference type="OrthoDB" id="2789670at2759"/>
<evidence type="ECO:0000256" key="10">
    <source>
        <dbReference type="ARBA" id="ARBA00023004"/>
    </source>
</evidence>
<dbReference type="GO" id="GO:0020037">
    <property type="term" value="F:heme binding"/>
    <property type="evidence" value="ECO:0007669"/>
    <property type="project" value="InterPro"/>
</dbReference>
<keyword evidence="12" id="KW-0472">Membrane</keyword>
<keyword evidence="11 14" id="KW-0503">Monooxygenase</keyword>
<dbReference type="AlphaFoldDB" id="A0A6P4EJS6"/>